<dbReference type="Proteomes" id="UP000015620">
    <property type="component" value="Chromosome"/>
</dbReference>
<feature type="transmembrane region" description="Helical" evidence="1">
    <location>
        <begin position="16"/>
        <end position="37"/>
    </location>
</feature>
<feature type="transmembrane region" description="Helical" evidence="1">
    <location>
        <begin position="49"/>
        <end position="68"/>
    </location>
</feature>
<keyword evidence="1" id="KW-1133">Transmembrane helix</keyword>
<dbReference type="KEGG" id="tped:TPE_1654"/>
<evidence type="ECO:0000313" key="3">
    <source>
        <dbReference type="Proteomes" id="UP000015620"/>
    </source>
</evidence>
<dbReference type="RefSeq" id="WP_020965435.1">
    <property type="nucleotide sequence ID" value="NC_022097.1"/>
</dbReference>
<feature type="transmembrane region" description="Helical" evidence="1">
    <location>
        <begin position="119"/>
        <end position="140"/>
    </location>
</feature>
<name>S6A467_9SPIR</name>
<gene>
    <name evidence="2" type="ORF">TPE_1654</name>
</gene>
<keyword evidence="1" id="KW-0812">Transmembrane</keyword>
<dbReference type="PATRIC" id="fig|1291379.3.peg.1633"/>
<evidence type="ECO:0000313" key="2">
    <source>
        <dbReference type="EMBL" id="AGT44136.1"/>
    </source>
</evidence>
<dbReference type="EMBL" id="CP004120">
    <property type="protein sequence ID" value="AGT44136.1"/>
    <property type="molecule type" value="Genomic_DNA"/>
</dbReference>
<evidence type="ECO:0000256" key="1">
    <source>
        <dbReference type="SAM" id="Phobius"/>
    </source>
</evidence>
<dbReference type="STRING" id="1291379.TPE_1654"/>
<dbReference type="AlphaFoldDB" id="S6A467"/>
<proteinExistence type="predicted"/>
<feature type="transmembrane region" description="Helical" evidence="1">
    <location>
        <begin position="175"/>
        <end position="199"/>
    </location>
</feature>
<sequence length="208" mass="24746">MAVLNFKGNGEKLRCYISVNLFFLFLCAVSTLIIRILPKNIYAAVIFKITVFTFFQLFEFVLCSAFYNETKNLYGLLKTFFKKFFFKILIFSQIKLIVFTCLLFLLRIFLQKESITGNIFALIILTLFFFLFFSCFWFFAEAQIKDKTFFCNLKNSFYLFFNNPFFTFRVFFVNMFYAIISGFLFFIFPGIAGMCFNYCKSYKKIKGE</sequence>
<keyword evidence="1" id="KW-0472">Membrane</keyword>
<protein>
    <submittedName>
        <fullName evidence="2">Uncharacterized protein</fullName>
    </submittedName>
</protein>
<dbReference type="HOGENOM" id="CLU_1309641_0_0_12"/>
<feature type="transmembrane region" description="Helical" evidence="1">
    <location>
        <begin position="88"/>
        <end position="110"/>
    </location>
</feature>
<organism evidence="2 3">
    <name type="scientific">Treponema pedis str. T A4</name>
    <dbReference type="NCBI Taxonomy" id="1291379"/>
    <lineage>
        <taxon>Bacteria</taxon>
        <taxon>Pseudomonadati</taxon>
        <taxon>Spirochaetota</taxon>
        <taxon>Spirochaetia</taxon>
        <taxon>Spirochaetales</taxon>
        <taxon>Treponemataceae</taxon>
        <taxon>Treponema</taxon>
    </lineage>
</organism>
<accession>S6A467</accession>
<keyword evidence="3" id="KW-1185">Reference proteome</keyword>
<dbReference type="GeneID" id="301091307"/>
<reference evidence="2 3" key="1">
    <citation type="journal article" date="2013" name="PLoS ONE">
        <title>Genome-Wide Relatedness of Treponema pedis, from Gingiva and Necrotic Skin Lesions of Pigs, with the Human Oral Pathogen Treponema denticola.</title>
        <authorList>
            <person name="Svartstrom O."/>
            <person name="Mushtaq M."/>
            <person name="Pringle M."/>
            <person name="Segerman B."/>
        </authorList>
    </citation>
    <scope>NUCLEOTIDE SEQUENCE [LARGE SCALE GENOMIC DNA]</scope>
    <source>
        <strain evidence="2">T A4</strain>
    </source>
</reference>